<evidence type="ECO:0000313" key="1">
    <source>
        <dbReference type="EMBL" id="TCO50876.1"/>
    </source>
</evidence>
<sequence>MSPQLADVIIHADEPTVVAAADLAIATLAELTGCVVVAVGVAGQGVLLAARPDQRMFVPTNDIVRVAVAAYVSLVDGGDLRSSRLATSAAFGSPLAEYVLMAVDQFDRASATSPRAQATSPSATSTPAT</sequence>
<dbReference type="AlphaFoldDB" id="A0A4R2J1W8"/>
<keyword evidence="2" id="KW-1185">Reference proteome</keyword>
<gene>
    <name evidence="1" type="ORF">EV192_113257</name>
</gene>
<reference evidence="1 2" key="1">
    <citation type="submission" date="2019-03" db="EMBL/GenBank/DDBJ databases">
        <title>Genomic Encyclopedia of Type Strains, Phase IV (KMG-IV): sequencing the most valuable type-strain genomes for metagenomic binning, comparative biology and taxonomic classification.</title>
        <authorList>
            <person name="Goeker M."/>
        </authorList>
    </citation>
    <scope>NUCLEOTIDE SEQUENCE [LARGE SCALE GENOMIC DNA]</scope>
    <source>
        <strain evidence="1 2">DSM 45934</strain>
    </source>
</reference>
<comment type="caution">
    <text evidence="1">The sequence shown here is derived from an EMBL/GenBank/DDBJ whole genome shotgun (WGS) entry which is preliminary data.</text>
</comment>
<name>A0A4R2J1W8_9PSEU</name>
<dbReference type="Proteomes" id="UP000295680">
    <property type="component" value="Unassembled WGS sequence"/>
</dbReference>
<accession>A0A4R2J1W8</accession>
<organism evidence="1 2">
    <name type="scientific">Actinocrispum wychmicini</name>
    <dbReference type="NCBI Taxonomy" id="1213861"/>
    <lineage>
        <taxon>Bacteria</taxon>
        <taxon>Bacillati</taxon>
        <taxon>Actinomycetota</taxon>
        <taxon>Actinomycetes</taxon>
        <taxon>Pseudonocardiales</taxon>
        <taxon>Pseudonocardiaceae</taxon>
        <taxon>Actinocrispum</taxon>
    </lineage>
</organism>
<protein>
    <submittedName>
        <fullName evidence="1">Uncharacterized protein</fullName>
    </submittedName>
</protein>
<dbReference type="EMBL" id="SLWS01000013">
    <property type="protein sequence ID" value="TCO50876.1"/>
    <property type="molecule type" value="Genomic_DNA"/>
</dbReference>
<evidence type="ECO:0000313" key="2">
    <source>
        <dbReference type="Proteomes" id="UP000295680"/>
    </source>
</evidence>
<proteinExistence type="predicted"/>